<name>A0ABS7R0G3_9ACTN</name>
<reference evidence="1 2" key="1">
    <citation type="submission" date="2021-08" db="EMBL/GenBank/DDBJ databases">
        <title>Streptomyces sp. PTM05 isolated from lichen.</title>
        <authorList>
            <person name="Somphong A."/>
            <person name="Phongsopitanun W."/>
            <person name="Tanasupawat S."/>
        </authorList>
    </citation>
    <scope>NUCLEOTIDE SEQUENCE [LARGE SCALE GENOMIC DNA]</scope>
    <source>
        <strain evidence="1 2">Ptm05</strain>
    </source>
</reference>
<gene>
    <name evidence="1" type="ORF">K7472_24855</name>
</gene>
<evidence type="ECO:0000313" key="2">
    <source>
        <dbReference type="Proteomes" id="UP001198565"/>
    </source>
</evidence>
<organism evidence="1 2">
    <name type="scientific">Streptantibioticus parmotrematis</name>
    <dbReference type="NCBI Taxonomy" id="2873249"/>
    <lineage>
        <taxon>Bacteria</taxon>
        <taxon>Bacillati</taxon>
        <taxon>Actinomycetota</taxon>
        <taxon>Actinomycetes</taxon>
        <taxon>Kitasatosporales</taxon>
        <taxon>Streptomycetaceae</taxon>
        <taxon>Streptantibioticus</taxon>
    </lineage>
</organism>
<protein>
    <submittedName>
        <fullName evidence="1">Uncharacterized protein</fullName>
    </submittedName>
</protein>
<dbReference type="Proteomes" id="UP001198565">
    <property type="component" value="Unassembled WGS sequence"/>
</dbReference>
<evidence type="ECO:0000313" key="1">
    <source>
        <dbReference type="EMBL" id="MBY8888045.1"/>
    </source>
</evidence>
<accession>A0ABS7R0G3</accession>
<dbReference type="EMBL" id="JAINVZ010000021">
    <property type="protein sequence ID" value="MBY8888045.1"/>
    <property type="molecule type" value="Genomic_DNA"/>
</dbReference>
<comment type="caution">
    <text evidence="1">The sequence shown here is derived from an EMBL/GenBank/DDBJ whole genome shotgun (WGS) entry which is preliminary data.</text>
</comment>
<keyword evidence="2" id="KW-1185">Reference proteome</keyword>
<proteinExistence type="predicted"/>
<dbReference type="RefSeq" id="WP_222980783.1">
    <property type="nucleotide sequence ID" value="NZ_JAINVZ010000021.1"/>
</dbReference>
<sequence>MSTHTQATTPSDPASQGTHQYVITLEIPGSVSGTYFGTCSPVDSTRHDVFTDLRRQIALDNPDLARGNVVFFALEPNQL</sequence>